<proteinExistence type="predicted"/>
<evidence type="ECO:0000313" key="2">
    <source>
        <dbReference type="Proteomes" id="UP000254601"/>
    </source>
</evidence>
<sequence length="138" mass="15984">MICYGLLWQRRKVPALVIDEKGLSIQISPFAKNHVRIAWQDIININEYVYYLRGIKHTSIYITLTLDALMRLYYPSYRALTVNSPLAEASFIIALAEGRIAKNKKEDQLRFYTNGLTLKHQALLSLLKKKHQATMAHH</sequence>
<dbReference type="Proteomes" id="UP000254601">
    <property type="component" value="Unassembled WGS sequence"/>
</dbReference>
<reference evidence="1 2" key="1">
    <citation type="submission" date="2018-06" db="EMBL/GenBank/DDBJ databases">
        <authorList>
            <consortium name="Pathogen Informatics"/>
            <person name="Doyle S."/>
        </authorList>
    </citation>
    <scope>NUCLEOTIDE SEQUENCE [LARGE SCALE GENOMIC DNA]</scope>
    <source>
        <strain evidence="1 2">NCTC13337</strain>
    </source>
</reference>
<evidence type="ECO:0000313" key="1">
    <source>
        <dbReference type="EMBL" id="SUO97137.1"/>
    </source>
</evidence>
<accession>A0A380N069</accession>
<organism evidence="1 2">
    <name type="scientific">Suttonella ornithocola</name>
    <dbReference type="NCBI Taxonomy" id="279832"/>
    <lineage>
        <taxon>Bacteria</taxon>
        <taxon>Pseudomonadati</taxon>
        <taxon>Pseudomonadota</taxon>
        <taxon>Gammaproteobacteria</taxon>
        <taxon>Cardiobacteriales</taxon>
        <taxon>Cardiobacteriaceae</taxon>
        <taxon>Suttonella</taxon>
    </lineage>
</organism>
<keyword evidence="2" id="KW-1185">Reference proteome</keyword>
<name>A0A380N069_9GAMM</name>
<gene>
    <name evidence="1" type="ORF">NCTC13337_02192</name>
</gene>
<dbReference type="EMBL" id="UHIC01000001">
    <property type="protein sequence ID" value="SUO97137.1"/>
    <property type="molecule type" value="Genomic_DNA"/>
</dbReference>
<protein>
    <submittedName>
        <fullName evidence="1">Uncharacterized protein</fullName>
    </submittedName>
</protein>
<dbReference type="AlphaFoldDB" id="A0A380N069"/>